<dbReference type="EMBL" id="JH600070">
    <property type="protein sequence ID" value="EIJ41757.1"/>
    <property type="molecule type" value="Genomic_DNA"/>
</dbReference>
<dbReference type="PANTHER" id="PTHR12151">
    <property type="entry name" value="ELECTRON TRANSPORT PROTIN SCO1/SENC FAMILY MEMBER"/>
    <property type="match status" value="1"/>
</dbReference>
<evidence type="ECO:0000256" key="3">
    <source>
        <dbReference type="PIRSR" id="PIRSR603782-1"/>
    </source>
</evidence>
<evidence type="ECO:0000256" key="4">
    <source>
        <dbReference type="PIRSR" id="PIRSR603782-2"/>
    </source>
</evidence>
<feature type="domain" description="Thioredoxin" evidence="5">
    <location>
        <begin position="43"/>
        <end position="213"/>
    </location>
</feature>
<sequence>MMMTQKSFVPWVAGISLLAMITGISVGFWLSQRTSTTIEGLHYPDAPMLTEFKLTNQLNQPFTLDSFKGKWTLIFFGYTHCPDICPLALSVLKSVKLSLTNLSESTDTQFVFISVDGERDTPVLLKQYLNYFDPEFIGATGNASEVLALTRQLGIVYFRGSQQADGSYLVDHSSSILLINPKAQFVGTFAAPHIPDVVLQRYLKMRRFLEKQI</sequence>
<dbReference type="PROSITE" id="PS51352">
    <property type="entry name" value="THIOREDOXIN_2"/>
    <property type="match status" value="1"/>
</dbReference>
<evidence type="ECO:0000259" key="5">
    <source>
        <dbReference type="PROSITE" id="PS51352"/>
    </source>
</evidence>
<feature type="binding site" evidence="3">
    <location>
        <position position="172"/>
    </location>
    <ligand>
        <name>Cu cation</name>
        <dbReference type="ChEBI" id="CHEBI:23378"/>
    </ligand>
</feature>
<dbReference type="InterPro" id="IPR013766">
    <property type="entry name" value="Thioredoxin_domain"/>
</dbReference>
<dbReference type="Pfam" id="PF02630">
    <property type="entry name" value="SCO1-SenC"/>
    <property type="match status" value="1"/>
</dbReference>
<dbReference type="InterPro" id="IPR003782">
    <property type="entry name" value="SCO1/SenC"/>
</dbReference>
<dbReference type="STRING" id="395493.BegalDRAFT_0847"/>
<keyword evidence="7" id="KW-1185">Reference proteome</keyword>
<evidence type="ECO:0000313" key="7">
    <source>
        <dbReference type="Proteomes" id="UP000005744"/>
    </source>
</evidence>
<feature type="binding site" evidence="3">
    <location>
        <position position="85"/>
    </location>
    <ligand>
        <name>Cu cation</name>
        <dbReference type="ChEBI" id="CHEBI:23378"/>
    </ligand>
</feature>
<dbReference type="CDD" id="cd02968">
    <property type="entry name" value="SCO"/>
    <property type="match status" value="1"/>
</dbReference>
<comment type="similarity">
    <text evidence="1">Belongs to the SCO1/2 family.</text>
</comment>
<gene>
    <name evidence="6" type="ORF">BegalDRAFT_0847</name>
</gene>
<dbReference type="InterPro" id="IPR036249">
    <property type="entry name" value="Thioredoxin-like_sf"/>
</dbReference>
<dbReference type="AlphaFoldDB" id="U5FCF1"/>
<keyword evidence="4" id="KW-1015">Disulfide bond</keyword>
<dbReference type="Gene3D" id="3.40.30.10">
    <property type="entry name" value="Glutaredoxin"/>
    <property type="match status" value="1"/>
</dbReference>
<dbReference type="PANTHER" id="PTHR12151:SF25">
    <property type="entry name" value="LINALOOL DEHYDRATASE_ISOMERASE DOMAIN-CONTAINING PROTEIN"/>
    <property type="match status" value="1"/>
</dbReference>
<dbReference type="eggNOG" id="COG1999">
    <property type="taxonomic scope" value="Bacteria"/>
</dbReference>
<evidence type="ECO:0000256" key="1">
    <source>
        <dbReference type="ARBA" id="ARBA00010996"/>
    </source>
</evidence>
<name>U5FCF1_9GAMM</name>
<protein>
    <submittedName>
        <fullName evidence="6">Uncharacterized protein SCO1/SenC/PrrC, involved in biogenesis of respiratory and photosynthetic systems</fullName>
    </submittedName>
</protein>
<evidence type="ECO:0000313" key="6">
    <source>
        <dbReference type="EMBL" id="EIJ41757.1"/>
    </source>
</evidence>
<dbReference type="FunFam" id="3.40.30.10:FF:000013">
    <property type="entry name" value="Blast:Protein SCO1 homolog, mitochondrial"/>
    <property type="match status" value="1"/>
</dbReference>
<dbReference type="SUPFAM" id="SSF52833">
    <property type="entry name" value="Thioredoxin-like"/>
    <property type="match status" value="1"/>
</dbReference>
<keyword evidence="2 3" id="KW-0186">Copper</keyword>
<proteinExistence type="inferred from homology"/>
<keyword evidence="3" id="KW-0479">Metal-binding</keyword>
<feature type="binding site" evidence="3">
    <location>
        <position position="81"/>
    </location>
    <ligand>
        <name>Cu cation</name>
        <dbReference type="ChEBI" id="CHEBI:23378"/>
    </ligand>
</feature>
<feature type="disulfide bond" description="Redox-active" evidence="4">
    <location>
        <begin position="81"/>
        <end position="85"/>
    </location>
</feature>
<accession>U5FCF1</accession>
<organism evidence="6 7">
    <name type="scientific">Beggiatoa alba B18LD</name>
    <dbReference type="NCBI Taxonomy" id="395493"/>
    <lineage>
        <taxon>Bacteria</taxon>
        <taxon>Pseudomonadati</taxon>
        <taxon>Pseudomonadota</taxon>
        <taxon>Gammaproteobacteria</taxon>
        <taxon>Thiotrichales</taxon>
        <taxon>Thiotrichaceae</taxon>
        <taxon>Beggiatoa</taxon>
    </lineage>
</organism>
<evidence type="ECO:0000256" key="2">
    <source>
        <dbReference type="ARBA" id="ARBA00023008"/>
    </source>
</evidence>
<dbReference type="HOGENOM" id="CLU_050131_3_2_6"/>
<dbReference type="OrthoDB" id="9790194at2"/>
<dbReference type="Proteomes" id="UP000005744">
    <property type="component" value="Unassembled WGS sequence"/>
</dbReference>
<dbReference type="RefSeq" id="WP_002683985.1">
    <property type="nucleotide sequence ID" value="NZ_JH600070.1"/>
</dbReference>
<reference evidence="6 7" key="1">
    <citation type="submission" date="2011-11" db="EMBL/GenBank/DDBJ databases">
        <title>Improved High-Quality Draft sequence of Beggiatoa alba B18lD.</title>
        <authorList>
            <consortium name="US DOE Joint Genome Institute"/>
            <person name="Lucas S."/>
            <person name="Han J."/>
            <person name="Lapidus A."/>
            <person name="Cheng J.-F."/>
            <person name="Goodwin L."/>
            <person name="Pitluck S."/>
            <person name="Peters L."/>
            <person name="Mikhailova N."/>
            <person name="Held B."/>
            <person name="Detter J.C."/>
            <person name="Han C."/>
            <person name="Tapia R."/>
            <person name="Land M."/>
            <person name="Hauser L."/>
            <person name="Kyrpides N."/>
            <person name="Ivanova N."/>
            <person name="Pagani I."/>
            <person name="Samuel K."/>
            <person name="Teske A."/>
            <person name="Mueller J."/>
            <person name="Woyke T."/>
        </authorList>
    </citation>
    <scope>NUCLEOTIDE SEQUENCE [LARGE SCALE GENOMIC DNA]</scope>
    <source>
        <strain evidence="6 7">B18LD</strain>
    </source>
</reference>
<dbReference type="GO" id="GO:0046872">
    <property type="term" value="F:metal ion binding"/>
    <property type="evidence" value="ECO:0007669"/>
    <property type="project" value="UniProtKB-KW"/>
</dbReference>